<accession>A0ABS7KAP0</accession>
<dbReference type="EMBL" id="JACWFH010000035">
    <property type="protein sequence ID" value="MBY0099324.1"/>
    <property type="molecule type" value="Genomic_DNA"/>
</dbReference>
<name>A0ABS7KAP0_9BACI</name>
<organism evidence="1 2">
    <name type="scientific">Mesobacillus maritimus</name>
    <dbReference type="NCBI Taxonomy" id="1643336"/>
    <lineage>
        <taxon>Bacteria</taxon>
        <taxon>Bacillati</taxon>
        <taxon>Bacillota</taxon>
        <taxon>Bacilli</taxon>
        <taxon>Bacillales</taxon>
        <taxon>Bacillaceae</taxon>
        <taxon>Mesobacillus</taxon>
    </lineage>
</organism>
<sequence>MNKFRVCYILDDKVKTENIVKDLNIQAGQIFEELVKKIATSNFLKIRSEQGLDRLDTSRIRYIRVSILNEKELLKK</sequence>
<reference evidence="1 2" key="1">
    <citation type="submission" date="2020-07" db="EMBL/GenBank/DDBJ databases">
        <title>Fungal Genomes of the International Space Station.</title>
        <authorList>
            <person name="Seuylemezian A."/>
            <person name="Singh N.K."/>
            <person name="Wood J."/>
            <person name="Venkateswaran K."/>
        </authorList>
    </citation>
    <scope>NUCLEOTIDE SEQUENCE [LARGE SCALE GENOMIC DNA]</scope>
    <source>
        <strain evidence="1 2">PL-B2</strain>
    </source>
</reference>
<dbReference type="Proteomes" id="UP000769780">
    <property type="component" value="Unassembled WGS sequence"/>
</dbReference>
<evidence type="ECO:0000313" key="2">
    <source>
        <dbReference type="Proteomes" id="UP000769780"/>
    </source>
</evidence>
<dbReference type="RefSeq" id="WP_221875537.1">
    <property type="nucleotide sequence ID" value="NZ_JACWFH010000035.1"/>
</dbReference>
<protein>
    <submittedName>
        <fullName evidence="1">Uncharacterized protein</fullName>
    </submittedName>
</protein>
<gene>
    <name evidence="1" type="ORF">H0185_21390</name>
</gene>
<evidence type="ECO:0000313" key="1">
    <source>
        <dbReference type="EMBL" id="MBY0099324.1"/>
    </source>
</evidence>
<proteinExistence type="predicted"/>
<keyword evidence="2" id="KW-1185">Reference proteome</keyword>
<comment type="caution">
    <text evidence="1">The sequence shown here is derived from an EMBL/GenBank/DDBJ whole genome shotgun (WGS) entry which is preliminary data.</text>
</comment>